<comment type="catalytic activity">
    <reaction evidence="1">
        <text>a (3Z)-enoyl-CoA = a 4-saturated (2E)-enoyl-CoA</text>
        <dbReference type="Rhea" id="RHEA:45900"/>
        <dbReference type="ChEBI" id="CHEBI:85097"/>
        <dbReference type="ChEBI" id="CHEBI:85489"/>
        <dbReference type="EC" id="5.3.3.8"/>
    </reaction>
</comment>
<dbReference type="GO" id="GO:0004165">
    <property type="term" value="F:delta(3)-delta(2)-enoyl-CoA isomerase activity"/>
    <property type="evidence" value="ECO:0007669"/>
    <property type="project" value="UniProtKB-EC"/>
</dbReference>
<dbReference type="FunFam" id="3.90.226.10:FF:000049">
    <property type="entry name" value="Enoyl-CoA delta isomerase 3"/>
    <property type="match status" value="1"/>
</dbReference>
<feature type="signal peptide" evidence="7">
    <location>
        <begin position="1"/>
        <end position="16"/>
    </location>
</feature>
<comment type="caution">
    <text evidence="8">The sequence shown here is derived from an EMBL/GenBank/DDBJ whole genome shotgun (WGS) entry which is preliminary data.</text>
</comment>
<dbReference type="SUPFAM" id="SSF52096">
    <property type="entry name" value="ClpP/crotonase"/>
    <property type="match status" value="1"/>
</dbReference>
<dbReference type="Proteomes" id="UP001229421">
    <property type="component" value="Unassembled WGS sequence"/>
</dbReference>
<dbReference type="CDD" id="cd06558">
    <property type="entry name" value="crotonase-like"/>
    <property type="match status" value="1"/>
</dbReference>
<dbReference type="InterPro" id="IPR029045">
    <property type="entry name" value="ClpP/crotonase-like_dom_sf"/>
</dbReference>
<dbReference type="Gene3D" id="3.90.226.10">
    <property type="entry name" value="2-enoyl-CoA Hydratase, Chain A, domain 1"/>
    <property type="match status" value="1"/>
</dbReference>
<dbReference type="PANTHER" id="PTHR11941:SF75">
    <property type="entry name" value="ENOYL-COA HYDRATASE_ISOMERASE FAMILY PROTEIN"/>
    <property type="match status" value="1"/>
</dbReference>
<organism evidence="8 9">
    <name type="scientific">Tagetes erecta</name>
    <name type="common">African marigold</name>
    <dbReference type="NCBI Taxonomy" id="13708"/>
    <lineage>
        <taxon>Eukaryota</taxon>
        <taxon>Viridiplantae</taxon>
        <taxon>Streptophyta</taxon>
        <taxon>Embryophyta</taxon>
        <taxon>Tracheophyta</taxon>
        <taxon>Spermatophyta</taxon>
        <taxon>Magnoliopsida</taxon>
        <taxon>eudicotyledons</taxon>
        <taxon>Gunneridae</taxon>
        <taxon>Pentapetalae</taxon>
        <taxon>asterids</taxon>
        <taxon>campanulids</taxon>
        <taxon>Asterales</taxon>
        <taxon>Asteraceae</taxon>
        <taxon>Asteroideae</taxon>
        <taxon>Heliantheae alliance</taxon>
        <taxon>Tageteae</taxon>
        <taxon>Tagetes</taxon>
    </lineage>
</organism>
<accession>A0AAD8NRP2</accession>
<protein>
    <recommendedName>
        <fullName evidence="5">Delta(3)-Delta(2)-enoyl-CoA isomerase</fullName>
        <ecNumber evidence="5">5.3.3.8</ecNumber>
    </recommendedName>
</protein>
<comment type="catalytic activity">
    <reaction evidence="2">
        <text>a (3E)-enoyl-CoA = a 4-saturated (2E)-enoyl-CoA</text>
        <dbReference type="Rhea" id="RHEA:45228"/>
        <dbReference type="ChEBI" id="CHEBI:58521"/>
        <dbReference type="ChEBI" id="CHEBI:85097"/>
        <dbReference type="EC" id="5.3.3.8"/>
    </reaction>
</comment>
<name>A0AAD8NRP2_TARER</name>
<evidence type="ECO:0000313" key="8">
    <source>
        <dbReference type="EMBL" id="KAK1418849.1"/>
    </source>
</evidence>
<evidence type="ECO:0000256" key="7">
    <source>
        <dbReference type="SAM" id="SignalP"/>
    </source>
</evidence>
<dbReference type="EC" id="5.3.3.8" evidence="5"/>
<reference evidence="8" key="1">
    <citation type="journal article" date="2023" name="bioRxiv">
        <title>Improved chromosome-level genome assembly for marigold (Tagetes erecta).</title>
        <authorList>
            <person name="Jiang F."/>
            <person name="Yuan L."/>
            <person name="Wang S."/>
            <person name="Wang H."/>
            <person name="Xu D."/>
            <person name="Wang A."/>
            <person name="Fan W."/>
        </authorList>
    </citation>
    <scope>NUCLEOTIDE SEQUENCE</scope>
    <source>
        <strain evidence="8">WSJ</strain>
        <tissue evidence="8">Leaf</tissue>
    </source>
</reference>
<evidence type="ECO:0000313" key="9">
    <source>
        <dbReference type="Proteomes" id="UP001229421"/>
    </source>
</evidence>
<dbReference type="GO" id="GO:0006635">
    <property type="term" value="P:fatty acid beta-oxidation"/>
    <property type="evidence" value="ECO:0007669"/>
    <property type="project" value="TreeGrafter"/>
</dbReference>
<dbReference type="InterPro" id="IPR001753">
    <property type="entry name" value="Enoyl-CoA_hydra/iso"/>
</dbReference>
<comment type="pathway">
    <text evidence="3">Lipid metabolism; fatty acid beta-oxidation.</text>
</comment>
<feature type="chain" id="PRO_5042035335" description="Delta(3)-Delta(2)-enoyl-CoA isomerase" evidence="7">
    <location>
        <begin position="17"/>
        <end position="239"/>
    </location>
</feature>
<dbReference type="Pfam" id="PF00378">
    <property type="entry name" value="ECH_1"/>
    <property type="match status" value="1"/>
</dbReference>
<evidence type="ECO:0000256" key="4">
    <source>
        <dbReference type="ARBA" id="ARBA00005254"/>
    </source>
</evidence>
<dbReference type="PANTHER" id="PTHR11941">
    <property type="entry name" value="ENOYL-COA HYDRATASE-RELATED"/>
    <property type="match status" value="1"/>
</dbReference>
<dbReference type="GO" id="GO:0005777">
    <property type="term" value="C:peroxisome"/>
    <property type="evidence" value="ECO:0007669"/>
    <property type="project" value="TreeGrafter"/>
</dbReference>
<gene>
    <name evidence="8" type="ORF">QVD17_27996</name>
</gene>
<comment type="similarity">
    <text evidence="4">Belongs to the enoyl-CoA hydratase/isomerase family.</text>
</comment>
<proteinExistence type="inferred from homology"/>
<evidence type="ECO:0000256" key="2">
    <source>
        <dbReference type="ARBA" id="ARBA00000765"/>
    </source>
</evidence>
<evidence type="ECO:0000256" key="6">
    <source>
        <dbReference type="ARBA" id="ARBA00023098"/>
    </source>
</evidence>
<evidence type="ECO:0000256" key="5">
    <source>
        <dbReference type="ARBA" id="ARBA00012064"/>
    </source>
</evidence>
<evidence type="ECO:0000256" key="1">
    <source>
        <dbReference type="ARBA" id="ARBA00000452"/>
    </source>
</evidence>
<evidence type="ECO:0000256" key="3">
    <source>
        <dbReference type="ARBA" id="ARBA00005005"/>
    </source>
</evidence>
<dbReference type="AlphaFoldDB" id="A0AAD8NRP2"/>
<keyword evidence="9" id="KW-1185">Reference proteome</keyword>
<dbReference type="EMBL" id="JAUHHV010000007">
    <property type="protein sequence ID" value="KAK1418849.1"/>
    <property type="molecule type" value="Genomic_DNA"/>
</dbReference>
<keyword evidence="7" id="KW-0732">Signal</keyword>
<keyword evidence="6" id="KW-0443">Lipid metabolism</keyword>
<sequence length="239" mass="26406">MFKSCWFIFILTLTGGGVEEHLLNPTLITSIRTSLSEAKSKSTPGTVLITVAELGKFFCNGFDFPWMKTVSSGSRINLLRHMVKLFKELVADLISLPMPTIAVVTGHAAAAGMMLVLSHDYVVMRRDRGVLYMREVDLGITLPDYFTALVRSKVANPDVRRDVLLRGVKVKGDEAVVKGLVDAVFDDGEMTVDGGVRLGEELSKRKWDGEVYCEIRKTLYPELIAVLGLVTKSVVKARL</sequence>